<evidence type="ECO:0000313" key="2">
    <source>
        <dbReference type="EMBL" id="KZF20663.1"/>
    </source>
</evidence>
<gene>
    <name evidence="2" type="ORF">L228DRAFT_240434</name>
</gene>
<accession>A0A165F793</accession>
<feature type="transmembrane region" description="Helical" evidence="1">
    <location>
        <begin position="59"/>
        <end position="82"/>
    </location>
</feature>
<dbReference type="GeneID" id="28896378"/>
<dbReference type="AlphaFoldDB" id="A0A165F793"/>
<dbReference type="RefSeq" id="XP_018186218.1">
    <property type="nucleotide sequence ID" value="XM_018331241.1"/>
</dbReference>
<dbReference type="EMBL" id="KV407462">
    <property type="protein sequence ID" value="KZF20663.1"/>
    <property type="molecule type" value="Genomic_DNA"/>
</dbReference>
<evidence type="ECO:0000313" key="3">
    <source>
        <dbReference type="Proteomes" id="UP000076632"/>
    </source>
</evidence>
<evidence type="ECO:0000256" key="1">
    <source>
        <dbReference type="SAM" id="Phobius"/>
    </source>
</evidence>
<sequence>MLLTIYLKIESLVQNRKLDRKLGIKQLDSYMDRKLDTEQIQNSVYDFKVHVLGVKQQDFCLLAICILLIIFLVVFVFIFTYLKLNLFEKFLLFMEDIKHVAQMSLIVQCKGWIASSLLM</sequence>
<dbReference type="InParanoid" id="A0A165F793"/>
<keyword evidence="3" id="KW-1185">Reference proteome</keyword>
<dbReference type="Proteomes" id="UP000076632">
    <property type="component" value="Unassembled WGS sequence"/>
</dbReference>
<keyword evidence="1" id="KW-1133">Transmembrane helix</keyword>
<proteinExistence type="predicted"/>
<keyword evidence="1" id="KW-0812">Transmembrane</keyword>
<reference evidence="2 3" key="1">
    <citation type="journal article" date="2016" name="Fungal Biol.">
        <title>The genome of Xylona heveae provides a window into fungal endophytism.</title>
        <authorList>
            <person name="Gazis R."/>
            <person name="Kuo A."/>
            <person name="Riley R."/>
            <person name="LaButti K."/>
            <person name="Lipzen A."/>
            <person name="Lin J."/>
            <person name="Amirebrahimi M."/>
            <person name="Hesse C.N."/>
            <person name="Spatafora J.W."/>
            <person name="Henrissat B."/>
            <person name="Hainaut M."/>
            <person name="Grigoriev I.V."/>
            <person name="Hibbett D.S."/>
        </authorList>
    </citation>
    <scope>NUCLEOTIDE SEQUENCE [LARGE SCALE GENOMIC DNA]</scope>
    <source>
        <strain evidence="2 3">TC161</strain>
    </source>
</reference>
<organism evidence="2 3">
    <name type="scientific">Xylona heveae (strain CBS 132557 / TC161)</name>
    <dbReference type="NCBI Taxonomy" id="1328760"/>
    <lineage>
        <taxon>Eukaryota</taxon>
        <taxon>Fungi</taxon>
        <taxon>Dikarya</taxon>
        <taxon>Ascomycota</taxon>
        <taxon>Pezizomycotina</taxon>
        <taxon>Xylonomycetes</taxon>
        <taxon>Xylonales</taxon>
        <taxon>Xylonaceae</taxon>
        <taxon>Xylona</taxon>
    </lineage>
</organism>
<name>A0A165F793_XYLHT</name>
<protein>
    <submittedName>
        <fullName evidence="2">Uncharacterized protein</fullName>
    </submittedName>
</protein>
<keyword evidence="1" id="KW-0472">Membrane</keyword>